<dbReference type="GO" id="GO:0005829">
    <property type="term" value="C:cytosol"/>
    <property type="evidence" value="ECO:0007669"/>
    <property type="project" value="TreeGrafter"/>
</dbReference>
<gene>
    <name evidence="4" type="ORF">A2Z33_06775</name>
</gene>
<feature type="binding site" evidence="3">
    <location>
        <position position="97"/>
    </location>
    <ligand>
        <name>a divalent metal cation</name>
        <dbReference type="ChEBI" id="CHEBI:60240"/>
        <label>1</label>
    </ligand>
</feature>
<dbReference type="GO" id="GO:0016788">
    <property type="term" value="F:hydrolase activity, acting on ester bonds"/>
    <property type="evidence" value="ECO:0007669"/>
    <property type="project" value="InterPro"/>
</dbReference>
<dbReference type="PANTHER" id="PTHR46124">
    <property type="entry name" value="D-AMINOACYL-TRNA DEACYLASE"/>
    <property type="match status" value="1"/>
</dbReference>
<name>A0A1F5YXV3_9BACT</name>
<dbReference type="Pfam" id="PF01026">
    <property type="entry name" value="TatD_DNase"/>
    <property type="match status" value="1"/>
</dbReference>
<feature type="binding site" evidence="3">
    <location>
        <position position="138"/>
    </location>
    <ligand>
        <name>a divalent metal cation</name>
        <dbReference type="ChEBI" id="CHEBI:60240"/>
        <label>2</label>
    </ligand>
</feature>
<evidence type="ECO:0008006" key="6">
    <source>
        <dbReference type="Google" id="ProtNLM"/>
    </source>
</evidence>
<dbReference type="GO" id="GO:0046872">
    <property type="term" value="F:metal ion binding"/>
    <property type="evidence" value="ECO:0007669"/>
    <property type="project" value="UniProtKB-KW"/>
</dbReference>
<feature type="binding site" evidence="3">
    <location>
        <position position="210"/>
    </location>
    <ligand>
        <name>a divalent metal cation</name>
        <dbReference type="ChEBI" id="CHEBI:60240"/>
        <label>1</label>
    </ligand>
</feature>
<dbReference type="PANTHER" id="PTHR46124:SF2">
    <property type="entry name" value="D-AMINOACYL-TRNA DEACYLASE"/>
    <property type="match status" value="1"/>
</dbReference>
<keyword evidence="1 3" id="KW-0479">Metal-binding</keyword>
<dbReference type="InterPro" id="IPR032466">
    <property type="entry name" value="Metal_Hydrolase"/>
</dbReference>
<dbReference type="NCBIfam" id="TIGR00010">
    <property type="entry name" value="YchF/TatD family DNA exonuclease"/>
    <property type="match status" value="1"/>
</dbReference>
<sequence length="264" mass="29318">MRMEFIDTHCHINFGQFRDDLSSVITSARKAGVRKFVVPGVDAVTSETAVKLSQKYPGDIIPAVGFHPYEAQRTDPSGAARHLESMLKKCPYAAVGECGLDYHIYKGHEATGKKDAQKFLLETHLRLAIRYGRTATIHCRDAFDDLFDLIDSLPRLPKAVLHCFSGGMRQVRQAEERKLLMGVDGNVTYSKQLAANVRSIPLSNLLLETDSPLLTPVPLRGRRNEPKNLRLVARAVAAIKGVPLPEVAEITGHNSRSMFFAYYG</sequence>
<dbReference type="CDD" id="cd01310">
    <property type="entry name" value="TatD_DNAse"/>
    <property type="match status" value="1"/>
</dbReference>
<dbReference type="Proteomes" id="UP000178448">
    <property type="component" value="Unassembled WGS sequence"/>
</dbReference>
<feature type="binding site" evidence="3">
    <location>
        <position position="11"/>
    </location>
    <ligand>
        <name>a divalent metal cation</name>
        <dbReference type="ChEBI" id="CHEBI:60240"/>
        <label>1</label>
    </ligand>
</feature>
<dbReference type="FunFam" id="3.20.20.140:FF:000005">
    <property type="entry name" value="TatD family hydrolase"/>
    <property type="match status" value="1"/>
</dbReference>
<organism evidence="4 5">
    <name type="scientific">Candidatus Gottesmanbacteria bacterium RBG_16_52_11</name>
    <dbReference type="NCBI Taxonomy" id="1798374"/>
    <lineage>
        <taxon>Bacteria</taxon>
        <taxon>Candidatus Gottesmaniibacteriota</taxon>
    </lineage>
</organism>
<dbReference type="AlphaFoldDB" id="A0A1F5YXV3"/>
<evidence type="ECO:0000256" key="3">
    <source>
        <dbReference type="PIRSR" id="PIRSR005902-1"/>
    </source>
</evidence>
<dbReference type="Gene3D" id="3.20.20.140">
    <property type="entry name" value="Metal-dependent hydrolases"/>
    <property type="match status" value="1"/>
</dbReference>
<accession>A0A1F5YXV3</accession>
<dbReference type="STRING" id="1798374.A2Z33_06775"/>
<reference evidence="4 5" key="1">
    <citation type="journal article" date="2016" name="Nat. Commun.">
        <title>Thousands of microbial genomes shed light on interconnected biogeochemical processes in an aquifer system.</title>
        <authorList>
            <person name="Anantharaman K."/>
            <person name="Brown C.T."/>
            <person name="Hug L.A."/>
            <person name="Sharon I."/>
            <person name="Castelle C.J."/>
            <person name="Probst A.J."/>
            <person name="Thomas B.C."/>
            <person name="Singh A."/>
            <person name="Wilkins M.J."/>
            <person name="Karaoz U."/>
            <person name="Brodie E.L."/>
            <person name="Williams K.H."/>
            <person name="Hubbard S.S."/>
            <person name="Banfield J.F."/>
        </authorList>
    </citation>
    <scope>NUCLEOTIDE SEQUENCE [LARGE SCALE GENOMIC DNA]</scope>
</reference>
<proteinExistence type="predicted"/>
<feature type="binding site" evidence="3">
    <location>
        <position position="162"/>
    </location>
    <ligand>
        <name>a divalent metal cation</name>
        <dbReference type="ChEBI" id="CHEBI:60240"/>
        <label>2</label>
    </ligand>
</feature>
<dbReference type="EMBL" id="MFJD01000001">
    <property type="protein sequence ID" value="OGG04966.1"/>
    <property type="molecule type" value="Genomic_DNA"/>
</dbReference>
<dbReference type="PIRSF" id="PIRSF005902">
    <property type="entry name" value="DNase_TatD"/>
    <property type="match status" value="1"/>
</dbReference>
<evidence type="ECO:0000256" key="1">
    <source>
        <dbReference type="ARBA" id="ARBA00022723"/>
    </source>
</evidence>
<feature type="binding site" evidence="3">
    <location>
        <position position="9"/>
    </location>
    <ligand>
        <name>a divalent metal cation</name>
        <dbReference type="ChEBI" id="CHEBI:60240"/>
        <label>1</label>
    </ligand>
</feature>
<dbReference type="SUPFAM" id="SSF51556">
    <property type="entry name" value="Metallo-dependent hydrolases"/>
    <property type="match status" value="1"/>
</dbReference>
<protein>
    <recommendedName>
        <fullName evidence="6">Hydrolase TatD</fullName>
    </recommendedName>
</protein>
<dbReference type="InterPro" id="IPR015991">
    <property type="entry name" value="TatD/YcfH-like"/>
</dbReference>
<evidence type="ECO:0000256" key="2">
    <source>
        <dbReference type="ARBA" id="ARBA00022801"/>
    </source>
</evidence>
<evidence type="ECO:0000313" key="5">
    <source>
        <dbReference type="Proteomes" id="UP000178448"/>
    </source>
</evidence>
<keyword evidence="2" id="KW-0378">Hydrolase</keyword>
<dbReference type="PROSITE" id="PS01137">
    <property type="entry name" value="TATD_1"/>
    <property type="match status" value="1"/>
</dbReference>
<dbReference type="InterPro" id="IPR018228">
    <property type="entry name" value="DNase_TatD-rel_CS"/>
</dbReference>
<evidence type="ECO:0000313" key="4">
    <source>
        <dbReference type="EMBL" id="OGG04966.1"/>
    </source>
</evidence>
<comment type="caution">
    <text evidence="4">The sequence shown here is derived from an EMBL/GenBank/DDBJ whole genome shotgun (WGS) entry which is preliminary data.</text>
</comment>
<dbReference type="InterPro" id="IPR001130">
    <property type="entry name" value="TatD-like"/>
</dbReference>
<dbReference type="GO" id="GO:0004536">
    <property type="term" value="F:DNA nuclease activity"/>
    <property type="evidence" value="ECO:0007669"/>
    <property type="project" value="InterPro"/>
</dbReference>